<keyword evidence="3" id="KW-1185">Reference proteome</keyword>
<evidence type="ECO:0000313" key="3">
    <source>
        <dbReference type="Proteomes" id="UP000279236"/>
    </source>
</evidence>
<proteinExistence type="predicted"/>
<reference evidence="2 3" key="1">
    <citation type="submission" date="2018-11" db="EMBL/GenBank/DDBJ databases">
        <title>Genome sequence of Apiotrichum porosum DSM 27194.</title>
        <authorList>
            <person name="Aliyu H."/>
            <person name="Gorte O."/>
            <person name="Ochsenreither K."/>
        </authorList>
    </citation>
    <scope>NUCLEOTIDE SEQUENCE [LARGE SCALE GENOMIC DNA]</scope>
    <source>
        <strain evidence="2 3">DSM 27194</strain>
    </source>
</reference>
<feature type="region of interest" description="Disordered" evidence="1">
    <location>
        <begin position="1"/>
        <end position="25"/>
    </location>
</feature>
<feature type="compositionally biased region" description="Basic and acidic residues" evidence="1">
    <location>
        <begin position="45"/>
        <end position="67"/>
    </location>
</feature>
<evidence type="ECO:0000256" key="1">
    <source>
        <dbReference type="SAM" id="MobiDB-lite"/>
    </source>
</evidence>
<name>A0A427XJJ5_9TREE</name>
<dbReference type="EMBL" id="RSCE01000011">
    <property type="protein sequence ID" value="RSH78917.1"/>
    <property type="molecule type" value="Genomic_DNA"/>
</dbReference>
<comment type="caution">
    <text evidence="2">The sequence shown here is derived from an EMBL/GenBank/DDBJ whole genome shotgun (WGS) entry which is preliminary data.</text>
</comment>
<dbReference type="AlphaFoldDB" id="A0A427XJJ5"/>
<organism evidence="2 3">
    <name type="scientific">Apiotrichum porosum</name>
    <dbReference type="NCBI Taxonomy" id="105984"/>
    <lineage>
        <taxon>Eukaryota</taxon>
        <taxon>Fungi</taxon>
        <taxon>Dikarya</taxon>
        <taxon>Basidiomycota</taxon>
        <taxon>Agaricomycotina</taxon>
        <taxon>Tremellomycetes</taxon>
        <taxon>Trichosporonales</taxon>
        <taxon>Trichosporonaceae</taxon>
        <taxon>Apiotrichum</taxon>
    </lineage>
</organism>
<accession>A0A427XJJ5</accession>
<dbReference type="Proteomes" id="UP000279236">
    <property type="component" value="Unassembled WGS sequence"/>
</dbReference>
<dbReference type="STRING" id="105984.A0A427XJJ5"/>
<sequence length="152" mass="16582">MSRRIDLSLFRGDDSDEDDGSTLTAELNPLKSKTLSYGVTKKTKRDLELEAERKKRQEEEEATRLALEEYSQAFSGPGHRAPAGSGGWKSQSRGFVRAGDTAIYNPPRGSAAPALQASTTWSAPVRLPSPPPPPKPRGKRAMDAFLEEIKGV</sequence>
<evidence type="ECO:0000313" key="2">
    <source>
        <dbReference type="EMBL" id="RSH78917.1"/>
    </source>
</evidence>
<protein>
    <submittedName>
        <fullName evidence="2">Uncharacterized protein</fullName>
    </submittedName>
</protein>
<dbReference type="GeneID" id="39586383"/>
<feature type="region of interest" description="Disordered" evidence="1">
    <location>
        <begin position="40"/>
        <end position="142"/>
    </location>
</feature>
<gene>
    <name evidence="2" type="ORF">EHS24_001840</name>
</gene>
<dbReference type="RefSeq" id="XP_028474064.1">
    <property type="nucleotide sequence ID" value="XM_028617601.1"/>
</dbReference>